<keyword evidence="2" id="KW-0175">Coiled coil</keyword>
<accession>A0AAY5EFC9</accession>
<reference evidence="3" key="3">
    <citation type="submission" date="2025-09" db="UniProtKB">
        <authorList>
            <consortium name="Ensembl"/>
        </authorList>
    </citation>
    <scope>IDENTIFICATION</scope>
</reference>
<dbReference type="GO" id="GO:1900108">
    <property type="term" value="P:negative regulation of nodal signaling pathway"/>
    <property type="evidence" value="ECO:0007669"/>
    <property type="project" value="TreeGrafter"/>
</dbReference>
<evidence type="ECO:0000256" key="1">
    <source>
        <dbReference type="ARBA" id="ARBA00010807"/>
    </source>
</evidence>
<dbReference type="PANTHER" id="PTHR15919:SF13">
    <property type="entry name" value="DAPPER HOMOLOG 2"/>
    <property type="match status" value="1"/>
</dbReference>
<dbReference type="InterPro" id="IPR024843">
    <property type="entry name" value="Dapper"/>
</dbReference>
<keyword evidence="4" id="KW-1185">Reference proteome</keyword>
<proteinExistence type="inferred from homology"/>
<evidence type="ECO:0000313" key="4">
    <source>
        <dbReference type="Proteomes" id="UP000314983"/>
    </source>
</evidence>
<comment type="similarity">
    <text evidence="1">Belongs to the dapper family.</text>
</comment>
<name>A0AAY5EFC9_ELEEL</name>
<evidence type="ECO:0000256" key="2">
    <source>
        <dbReference type="ARBA" id="ARBA00023054"/>
    </source>
</evidence>
<reference evidence="3" key="2">
    <citation type="submission" date="2025-08" db="UniProtKB">
        <authorList>
            <consortium name="Ensembl"/>
        </authorList>
    </citation>
    <scope>IDENTIFICATION</scope>
</reference>
<dbReference type="Ensembl" id="ENSEEET00000062146.1">
    <property type="protein sequence ID" value="ENSEEEP00000055503.1"/>
    <property type="gene ID" value="ENSEEEG00000024968.1"/>
</dbReference>
<dbReference type="GeneTree" id="ENSGT00980000203010"/>
<dbReference type="GO" id="GO:0005737">
    <property type="term" value="C:cytoplasm"/>
    <property type="evidence" value="ECO:0007669"/>
    <property type="project" value="TreeGrafter"/>
</dbReference>
<dbReference type="Pfam" id="PF15268">
    <property type="entry name" value="Dapper"/>
    <property type="match status" value="1"/>
</dbReference>
<organism evidence="3 4">
    <name type="scientific">Electrophorus electricus</name>
    <name type="common">Electric eel</name>
    <name type="synonym">Gymnotus electricus</name>
    <dbReference type="NCBI Taxonomy" id="8005"/>
    <lineage>
        <taxon>Eukaryota</taxon>
        <taxon>Metazoa</taxon>
        <taxon>Chordata</taxon>
        <taxon>Craniata</taxon>
        <taxon>Vertebrata</taxon>
        <taxon>Euteleostomi</taxon>
        <taxon>Actinopterygii</taxon>
        <taxon>Neopterygii</taxon>
        <taxon>Teleostei</taxon>
        <taxon>Ostariophysi</taxon>
        <taxon>Gymnotiformes</taxon>
        <taxon>Gymnotoidei</taxon>
        <taxon>Gymnotidae</taxon>
        <taxon>Electrophorus</taxon>
    </lineage>
</organism>
<dbReference type="AlphaFoldDB" id="A0AAY5EFC9"/>
<dbReference type="Proteomes" id="UP000314983">
    <property type="component" value="Chromosome 11"/>
</dbReference>
<protein>
    <submittedName>
        <fullName evidence="3">Uncharacterized protein</fullName>
    </submittedName>
</protein>
<reference evidence="3 4" key="1">
    <citation type="submission" date="2020-05" db="EMBL/GenBank/DDBJ databases">
        <title>Electrophorus electricus (electric eel) genome, fEleEle1, primary haplotype.</title>
        <authorList>
            <person name="Myers G."/>
            <person name="Meyer A."/>
            <person name="Fedrigo O."/>
            <person name="Formenti G."/>
            <person name="Rhie A."/>
            <person name="Tracey A."/>
            <person name="Sims Y."/>
            <person name="Jarvis E.D."/>
        </authorList>
    </citation>
    <scope>NUCLEOTIDE SEQUENCE [LARGE SCALE GENOMIC DNA]</scope>
</reference>
<evidence type="ECO:0000313" key="3">
    <source>
        <dbReference type="Ensembl" id="ENSEEEP00000055503.1"/>
    </source>
</evidence>
<dbReference type="PANTHER" id="PTHR15919">
    <property type="entry name" value="DAPPER-RELATED"/>
    <property type="match status" value="1"/>
</dbReference>
<sequence length="103" mass="11396">MLSRKVPGAAGIDRARVAERLRAALAGLEEMRFLRAKQSDMVLWALRMDQDRPLSPPHGITGDADATGEDQRLEATLSSLKQKLACRDYKVKAFSVNIAFLNV</sequence>